<proteinExistence type="predicted"/>
<dbReference type="EMBL" id="JAUSWJ010000001">
    <property type="protein sequence ID" value="MDQ0518311.1"/>
    <property type="molecule type" value="Genomic_DNA"/>
</dbReference>
<accession>A0ABU0MBI2</accession>
<keyword evidence="2" id="KW-1185">Reference proteome</keyword>
<protein>
    <recommendedName>
        <fullName evidence="3">Lipoprotein</fullName>
    </recommendedName>
</protein>
<dbReference type="Proteomes" id="UP001223743">
    <property type="component" value="Unassembled WGS sequence"/>
</dbReference>
<comment type="caution">
    <text evidence="1">The sequence shown here is derived from an EMBL/GenBank/DDBJ whole genome shotgun (WGS) entry which is preliminary data.</text>
</comment>
<evidence type="ECO:0000313" key="2">
    <source>
        <dbReference type="Proteomes" id="UP001223743"/>
    </source>
</evidence>
<organism evidence="1 2">
    <name type="scientific">Kaistia geumhonensis</name>
    <dbReference type="NCBI Taxonomy" id="410839"/>
    <lineage>
        <taxon>Bacteria</taxon>
        <taxon>Pseudomonadati</taxon>
        <taxon>Pseudomonadota</taxon>
        <taxon>Alphaproteobacteria</taxon>
        <taxon>Hyphomicrobiales</taxon>
        <taxon>Kaistiaceae</taxon>
        <taxon>Kaistia</taxon>
    </lineage>
</organism>
<dbReference type="RefSeq" id="WP_266283782.1">
    <property type="nucleotide sequence ID" value="NZ_JAPKNF010000003.1"/>
</dbReference>
<sequence>MTRLGAEAWLAAAAIWLSIMLPSAAFGCDAGPDAVPSGLSRTLIHAH</sequence>
<name>A0ABU0MBI2_9HYPH</name>
<gene>
    <name evidence="1" type="ORF">QO015_003924</name>
</gene>
<evidence type="ECO:0008006" key="3">
    <source>
        <dbReference type="Google" id="ProtNLM"/>
    </source>
</evidence>
<dbReference type="PROSITE" id="PS51257">
    <property type="entry name" value="PROKAR_LIPOPROTEIN"/>
    <property type="match status" value="1"/>
</dbReference>
<evidence type="ECO:0000313" key="1">
    <source>
        <dbReference type="EMBL" id="MDQ0518311.1"/>
    </source>
</evidence>
<reference evidence="1 2" key="1">
    <citation type="submission" date="2023-07" db="EMBL/GenBank/DDBJ databases">
        <title>Genomic Encyclopedia of Type Strains, Phase IV (KMG-IV): sequencing the most valuable type-strain genomes for metagenomic binning, comparative biology and taxonomic classification.</title>
        <authorList>
            <person name="Goeker M."/>
        </authorList>
    </citation>
    <scope>NUCLEOTIDE SEQUENCE [LARGE SCALE GENOMIC DNA]</scope>
    <source>
        <strain evidence="1 2">B1-1</strain>
    </source>
</reference>